<accession>A0AAJ6CHR8</accession>
<keyword evidence="4" id="KW-1185">Reference proteome</keyword>
<dbReference type="GO" id="GO:0008080">
    <property type="term" value="F:N-acetyltransferase activity"/>
    <property type="evidence" value="ECO:0007669"/>
    <property type="project" value="TreeGrafter"/>
</dbReference>
<gene>
    <name evidence="3" type="primary">ats1</name>
    <name evidence="3" type="ORF">MYAM1_002280</name>
</gene>
<organism evidence="3 4">
    <name type="scientific">Malassezia yamatoensis</name>
    <dbReference type="NCBI Taxonomy" id="253288"/>
    <lineage>
        <taxon>Eukaryota</taxon>
        <taxon>Fungi</taxon>
        <taxon>Dikarya</taxon>
        <taxon>Basidiomycota</taxon>
        <taxon>Ustilaginomycotina</taxon>
        <taxon>Malasseziomycetes</taxon>
        <taxon>Malasseziales</taxon>
        <taxon>Malasseziaceae</taxon>
        <taxon>Malassezia</taxon>
    </lineage>
</organism>
<evidence type="ECO:0000256" key="2">
    <source>
        <dbReference type="ARBA" id="ARBA00023315"/>
    </source>
</evidence>
<evidence type="ECO:0000313" key="3">
    <source>
        <dbReference type="EMBL" id="WFC99535.1"/>
    </source>
</evidence>
<dbReference type="InterPro" id="IPR051016">
    <property type="entry name" value="Diverse_Substrate_AcTransf"/>
</dbReference>
<dbReference type="Gene3D" id="3.40.630.30">
    <property type="match status" value="1"/>
</dbReference>
<dbReference type="EMBL" id="CP119945">
    <property type="protein sequence ID" value="WFC99535.1"/>
    <property type="molecule type" value="Genomic_DNA"/>
</dbReference>
<dbReference type="PANTHER" id="PTHR10545">
    <property type="entry name" value="DIAMINE N-ACETYLTRANSFERASE"/>
    <property type="match status" value="1"/>
</dbReference>
<keyword evidence="1" id="KW-0808">Transferase</keyword>
<protein>
    <submittedName>
        <fullName evidence="3">Acetyltransferase (GNAT)</fullName>
    </submittedName>
</protein>
<keyword evidence="2" id="KW-0012">Acyltransferase</keyword>
<dbReference type="PANTHER" id="PTHR10545:SF29">
    <property type="entry name" value="GH14572P-RELATED"/>
    <property type="match status" value="1"/>
</dbReference>
<sequence>MSNVEVSVRRADRKDVGTILKFIKELAIYEKALEKVDATEESVRCSLLIQLEETLFSRPYAYVLIAEIQQGSQPVESVGFALYFYAPAIAFYQKTLGAEMLEEWRTLRLEGDGIDRLASLSSTDSQGRSS</sequence>
<reference evidence="3 4" key="1">
    <citation type="submission" date="2023-03" db="EMBL/GenBank/DDBJ databases">
        <title>Mating type loci evolution in Malassezia.</title>
        <authorList>
            <person name="Coelho M.A."/>
        </authorList>
    </citation>
    <scope>NUCLEOTIDE SEQUENCE [LARGE SCALE GENOMIC DNA]</scope>
    <source>
        <strain evidence="3 4">CBS 9725</strain>
    </source>
</reference>
<dbReference type="Proteomes" id="UP001219567">
    <property type="component" value="Chromosome 3"/>
</dbReference>
<name>A0AAJ6CHR8_9BASI</name>
<evidence type="ECO:0000313" key="4">
    <source>
        <dbReference type="Proteomes" id="UP001219567"/>
    </source>
</evidence>
<dbReference type="AlphaFoldDB" id="A0AAJ6CHR8"/>
<evidence type="ECO:0000256" key="1">
    <source>
        <dbReference type="ARBA" id="ARBA00022679"/>
    </source>
</evidence>
<proteinExistence type="predicted"/>